<evidence type="ECO:0000313" key="1">
    <source>
        <dbReference type="EMBL" id="MED6224556.1"/>
    </source>
</evidence>
<accession>A0ABU6ZRC9</accession>
<reference evidence="1 2" key="1">
    <citation type="journal article" date="2023" name="Plants (Basel)">
        <title>Bridging the Gap: Combining Genomics and Transcriptomics Approaches to Understand Stylosanthes scabra, an Orphan Legume from the Brazilian Caatinga.</title>
        <authorList>
            <person name="Ferreira-Neto J.R.C."/>
            <person name="da Silva M.D."/>
            <person name="Binneck E."/>
            <person name="de Melo N.F."/>
            <person name="da Silva R.H."/>
            <person name="de Melo A.L.T.M."/>
            <person name="Pandolfi V."/>
            <person name="Bustamante F.O."/>
            <person name="Brasileiro-Vidal A.C."/>
            <person name="Benko-Iseppon A.M."/>
        </authorList>
    </citation>
    <scope>NUCLEOTIDE SEQUENCE [LARGE SCALE GENOMIC DNA]</scope>
    <source>
        <tissue evidence="1">Leaves</tissue>
    </source>
</reference>
<sequence length="235" mass="26182">MYRSVWLYFMYEPYFLIISQVAFKRFRKSLVYKSESSVCSATVSAERVRGAVSHTGVLQWIPLPSKMRFYGLGSHQMQNREVVHETHKADNILLAGGGNNTHCSCDLHDDNNILTRHCGSSDRDNSVSSPTTSPAIASTPTVALAAQLGAYNNGDPSPTRFAFCPSRSLSTCVLLSLIIDLPLFLCFLTRWQCNDPSGARSLVKAAVPNLKVSQNATKFENIEYWTRIVLPMKQK</sequence>
<gene>
    <name evidence="1" type="ORF">PIB30_085269</name>
</gene>
<dbReference type="EMBL" id="JASCZI010273276">
    <property type="protein sequence ID" value="MED6224556.1"/>
    <property type="molecule type" value="Genomic_DNA"/>
</dbReference>
<protein>
    <submittedName>
        <fullName evidence="1">Uncharacterized protein</fullName>
    </submittedName>
</protein>
<name>A0ABU6ZRC9_9FABA</name>
<evidence type="ECO:0000313" key="2">
    <source>
        <dbReference type="Proteomes" id="UP001341840"/>
    </source>
</evidence>
<comment type="caution">
    <text evidence="1">The sequence shown here is derived from an EMBL/GenBank/DDBJ whole genome shotgun (WGS) entry which is preliminary data.</text>
</comment>
<dbReference type="Proteomes" id="UP001341840">
    <property type="component" value="Unassembled WGS sequence"/>
</dbReference>
<organism evidence="1 2">
    <name type="scientific">Stylosanthes scabra</name>
    <dbReference type="NCBI Taxonomy" id="79078"/>
    <lineage>
        <taxon>Eukaryota</taxon>
        <taxon>Viridiplantae</taxon>
        <taxon>Streptophyta</taxon>
        <taxon>Embryophyta</taxon>
        <taxon>Tracheophyta</taxon>
        <taxon>Spermatophyta</taxon>
        <taxon>Magnoliopsida</taxon>
        <taxon>eudicotyledons</taxon>
        <taxon>Gunneridae</taxon>
        <taxon>Pentapetalae</taxon>
        <taxon>rosids</taxon>
        <taxon>fabids</taxon>
        <taxon>Fabales</taxon>
        <taxon>Fabaceae</taxon>
        <taxon>Papilionoideae</taxon>
        <taxon>50 kb inversion clade</taxon>
        <taxon>dalbergioids sensu lato</taxon>
        <taxon>Dalbergieae</taxon>
        <taxon>Pterocarpus clade</taxon>
        <taxon>Stylosanthes</taxon>
    </lineage>
</organism>
<keyword evidence="2" id="KW-1185">Reference proteome</keyword>
<proteinExistence type="predicted"/>